<gene>
    <name evidence="7" type="primary">ruvX</name>
    <name evidence="7" type="ORF">F3N42_11435</name>
</gene>
<keyword evidence="4 5" id="KW-0378">Hydrolase</keyword>
<dbReference type="HAMAP" id="MF_00651">
    <property type="entry name" value="Nuclease_YqgF"/>
    <property type="match status" value="1"/>
</dbReference>
<reference evidence="7 8" key="1">
    <citation type="submission" date="2019-09" db="EMBL/GenBank/DDBJ databases">
        <title>Wenzhouxiangella sp. Genome sequencing and assembly.</title>
        <authorList>
            <person name="Zhang R."/>
        </authorList>
    </citation>
    <scope>NUCLEOTIDE SEQUENCE [LARGE SCALE GENOMIC DNA]</scope>
    <source>
        <strain evidence="7 8">W260</strain>
    </source>
</reference>
<dbReference type="GO" id="GO:0016788">
    <property type="term" value="F:hydrolase activity, acting on ester bonds"/>
    <property type="evidence" value="ECO:0007669"/>
    <property type="project" value="UniProtKB-UniRule"/>
</dbReference>
<evidence type="ECO:0000256" key="4">
    <source>
        <dbReference type="ARBA" id="ARBA00022801"/>
    </source>
</evidence>
<dbReference type="Proteomes" id="UP000325372">
    <property type="component" value="Unassembled WGS sequence"/>
</dbReference>
<dbReference type="RefSeq" id="WP_150864595.1">
    <property type="nucleotide sequence ID" value="NZ_VYXP01000006.1"/>
</dbReference>
<evidence type="ECO:0000256" key="3">
    <source>
        <dbReference type="ARBA" id="ARBA00022722"/>
    </source>
</evidence>
<dbReference type="GO" id="GO:0004518">
    <property type="term" value="F:nuclease activity"/>
    <property type="evidence" value="ECO:0007669"/>
    <property type="project" value="UniProtKB-KW"/>
</dbReference>
<dbReference type="Gene3D" id="3.30.420.140">
    <property type="entry name" value="YqgF/RNase H-like domain"/>
    <property type="match status" value="1"/>
</dbReference>
<evidence type="ECO:0000256" key="2">
    <source>
        <dbReference type="ARBA" id="ARBA00022517"/>
    </source>
</evidence>
<accession>A0A5N0TA08</accession>
<sequence>MPETGEAPPQGTLLGFDFGFRRIGVAVGQTMTRTASPLAVVRHTDAPDWAAIDKLLKEWRPAGLVVGLPLGIEGDDTDMSKAARAFGAALGERAGKPVFYCDERLTSQAAEAGFAARRADGRARRRDAAMLDAVAAGIILENWLTSPAATRAGNVSETD</sequence>
<keyword evidence="3 5" id="KW-0540">Nuclease</keyword>
<organism evidence="7 8">
    <name type="scientific">Marinihelvus fidelis</name>
    <dbReference type="NCBI Taxonomy" id="2613842"/>
    <lineage>
        <taxon>Bacteria</taxon>
        <taxon>Pseudomonadati</taxon>
        <taxon>Pseudomonadota</taxon>
        <taxon>Gammaproteobacteria</taxon>
        <taxon>Chromatiales</taxon>
        <taxon>Wenzhouxiangellaceae</taxon>
        <taxon>Marinihelvus</taxon>
    </lineage>
</organism>
<dbReference type="PANTHER" id="PTHR33317">
    <property type="entry name" value="POLYNUCLEOTIDYL TRANSFERASE, RIBONUCLEASE H-LIKE SUPERFAMILY PROTEIN"/>
    <property type="match status" value="1"/>
</dbReference>
<dbReference type="PANTHER" id="PTHR33317:SF4">
    <property type="entry name" value="POLYNUCLEOTIDYL TRANSFERASE, RIBONUCLEASE H-LIKE SUPERFAMILY PROTEIN"/>
    <property type="match status" value="1"/>
</dbReference>
<dbReference type="GO" id="GO:0000967">
    <property type="term" value="P:rRNA 5'-end processing"/>
    <property type="evidence" value="ECO:0007669"/>
    <property type="project" value="UniProtKB-UniRule"/>
</dbReference>
<dbReference type="GO" id="GO:0005829">
    <property type="term" value="C:cytosol"/>
    <property type="evidence" value="ECO:0007669"/>
    <property type="project" value="TreeGrafter"/>
</dbReference>
<comment type="subcellular location">
    <subcellularLocation>
        <location evidence="5">Cytoplasm</location>
    </subcellularLocation>
</comment>
<dbReference type="NCBIfam" id="TIGR00250">
    <property type="entry name" value="RNAse_H_YqgF"/>
    <property type="match status" value="1"/>
</dbReference>
<evidence type="ECO:0000256" key="1">
    <source>
        <dbReference type="ARBA" id="ARBA00022490"/>
    </source>
</evidence>
<dbReference type="Pfam" id="PF03652">
    <property type="entry name" value="RuvX"/>
    <property type="match status" value="1"/>
</dbReference>
<dbReference type="InterPro" id="IPR005227">
    <property type="entry name" value="YqgF"/>
</dbReference>
<feature type="domain" description="YqgF/RNase H-like" evidence="6">
    <location>
        <begin position="11"/>
        <end position="110"/>
    </location>
</feature>
<keyword evidence="1 5" id="KW-0963">Cytoplasm</keyword>
<evidence type="ECO:0000313" key="7">
    <source>
        <dbReference type="EMBL" id="KAA9130957.1"/>
    </source>
</evidence>
<dbReference type="InterPro" id="IPR012337">
    <property type="entry name" value="RNaseH-like_sf"/>
</dbReference>
<dbReference type="CDD" id="cd16964">
    <property type="entry name" value="YqgF"/>
    <property type="match status" value="1"/>
</dbReference>
<dbReference type="EC" id="3.1.-.-" evidence="5"/>
<keyword evidence="8" id="KW-1185">Reference proteome</keyword>
<dbReference type="InterPro" id="IPR037027">
    <property type="entry name" value="YqgF/RNaseH-like_dom_sf"/>
</dbReference>
<evidence type="ECO:0000256" key="5">
    <source>
        <dbReference type="HAMAP-Rule" id="MF_00651"/>
    </source>
</evidence>
<comment type="function">
    <text evidence="5">Could be a nuclease involved in processing of the 5'-end of pre-16S rRNA.</text>
</comment>
<dbReference type="SMART" id="SM00732">
    <property type="entry name" value="YqgFc"/>
    <property type="match status" value="1"/>
</dbReference>
<evidence type="ECO:0000313" key="8">
    <source>
        <dbReference type="Proteomes" id="UP000325372"/>
    </source>
</evidence>
<comment type="caution">
    <text evidence="7">The sequence shown here is derived from an EMBL/GenBank/DDBJ whole genome shotgun (WGS) entry which is preliminary data.</text>
</comment>
<name>A0A5N0TA08_9GAMM</name>
<protein>
    <recommendedName>
        <fullName evidence="5">Putative pre-16S rRNA nuclease</fullName>
        <ecNumber evidence="5">3.1.-.-</ecNumber>
    </recommendedName>
</protein>
<evidence type="ECO:0000259" key="6">
    <source>
        <dbReference type="SMART" id="SM00732"/>
    </source>
</evidence>
<dbReference type="EMBL" id="VYXP01000006">
    <property type="protein sequence ID" value="KAA9130957.1"/>
    <property type="molecule type" value="Genomic_DNA"/>
</dbReference>
<proteinExistence type="inferred from homology"/>
<dbReference type="InterPro" id="IPR006641">
    <property type="entry name" value="YqgF/RNaseH-like_dom"/>
</dbReference>
<comment type="similarity">
    <text evidence="5">Belongs to the YqgF HJR family.</text>
</comment>
<keyword evidence="2 5" id="KW-0690">Ribosome biogenesis</keyword>
<dbReference type="AlphaFoldDB" id="A0A5N0TA08"/>
<dbReference type="SUPFAM" id="SSF53098">
    <property type="entry name" value="Ribonuclease H-like"/>
    <property type="match status" value="1"/>
</dbReference>